<sequence length="190" mass="20214">MLPWFVLVVLVLFRLHRSRNGMDHGVHESGEDAEMVLCVSAEKMEVETCSCCADSENGDGYAGLVTLVAAGTLTAQLRVLPWLLLVDIHVGCRNGMDHGVHESGEDAETVLCVSAEKMEVETCSCCADSENGDGYAGLVTLVAAGTLTAQLRVLPWLLLVDIHVGCRYCVEALGGAISAAAAVVVSLRRR</sequence>
<feature type="signal peptide" evidence="1">
    <location>
        <begin position="1"/>
        <end position="18"/>
    </location>
</feature>
<protein>
    <submittedName>
        <fullName evidence="2">Uncharacterized protein</fullName>
    </submittedName>
</protein>
<evidence type="ECO:0000313" key="2">
    <source>
        <dbReference type="EMBL" id="QCE10508.1"/>
    </source>
</evidence>
<gene>
    <name evidence="2" type="ORF">DEO72_LG10g1738</name>
</gene>
<dbReference type="EMBL" id="CP039354">
    <property type="protein sequence ID" value="QCE10508.1"/>
    <property type="molecule type" value="Genomic_DNA"/>
</dbReference>
<organism evidence="2 3">
    <name type="scientific">Vigna unguiculata</name>
    <name type="common">Cowpea</name>
    <dbReference type="NCBI Taxonomy" id="3917"/>
    <lineage>
        <taxon>Eukaryota</taxon>
        <taxon>Viridiplantae</taxon>
        <taxon>Streptophyta</taxon>
        <taxon>Embryophyta</taxon>
        <taxon>Tracheophyta</taxon>
        <taxon>Spermatophyta</taxon>
        <taxon>Magnoliopsida</taxon>
        <taxon>eudicotyledons</taxon>
        <taxon>Gunneridae</taxon>
        <taxon>Pentapetalae</taxon>
        <taxon>rosids</taxon>
        <taxon>fabids</taxon>
        <taxon>Fabales</taxon>
        <taxon>Fabaceae</taxon>
        <taxon>Papilionoideae</taxon>
        <taxon>50 kb inversion clade</taxon>
        <taxon>NPAAA clade</taxon>
        <taxon>indigoferoid/millettioid clade</taxon>
        <taxon>Phaseoleae</taxon>
        <taxon>Vigna</taxon>
    </lineage>
</organism>
<keyword evidence="1" id="KW-0732">Signal</keyword>
<name>A0A4D6NB04_VIGUN</name>
<feature type="chain" id="PRO_5020022474" evidence="1">
    <location>
        <begin position="19"/>
        <end position="190"/>
    </location>
</feature>
<accession>A0A4D6NB04</accession>
<dbReference type="AlphaFoldDB" id="A0A4D6NB04"/>
<reference evidence="2 3" key="1">
    <citation type="submission" date="2019-04" db="EMBL/GenBank/DDBJ databases">
        <title>An improved genome assembly and genetic linkage map for asparagus bean, Vigna unguiculata ssp. sesquipedialis.</title>
        <authorList>
            <person name="Xia Q."/>
            <person name="Zhang R."/>
            <person name="Dong Y."/>
        </authorList>
    </citation>
    <scope>NUCLEOTIDE SEQUENCE [LARGE SCALE GENOMIC DNA]</scope>
    <source>
        <tissue evidence="2">Leaf</tissue>
    </source>
</reference>
<evidence type="ECO:0000256" key="1">
    <source>
        <dbReference type="SAM" id="SignalP"/>
    </source>
</evidence>
<evidence type="ECO:0000313" key="3">
    <source>
        <dbReference type="Proteomes" id="UP000501690"/>
    </source>
</evidence>
<proteinExistence type="predicted"/>
<dbReference type="Proteomes" id="UP000501690">
    <property type="component" value="Linkage Group LG10"/>
</dbReference>
<keyword evidence="3" id="KW-1185">Reference proteome</keyword>